<dbReference type="EMBL" id="LT598477">
    <property type="protein sequence ID" value="SCU94000.1"/>
    <property type="molecule type" value="Genomic_DNA"/>
</dbReference>
<name>A0A1G4JSX8_9SACH</name>
<evidence type="ECO:0000313" key="7">
    <source>
        <dbReference type="EMBL" id="SCU94000.1"/>
    </source>
</evidence>
<gene>
    <name evidence="7" type="ORF">LAME_0F05732G</name>
</gene>
<evidence type="ECO:0000313" key="8">
    <source>
        <dbReference type="Proteomes" id="UP000191144"/>
    </source>
</evidence>
<dbReference type="GO" id="GO:0000981">
    <property type="term" value="F:DNA-binding transcription factor activity, RNA polymerase II-specific"/>
    <property type="evidence" value="ECO:0007669"/>
    <property type="project" value="TreeGrafter"/>
</dbReference>
<feature type="compositionally biased region" description="Polar residues" evidence="5">
    <location>
        <begin position="1"/>
        <end position="21"/>
    </location>
</feature>
<dbReference type="GO" id="GO:0005634">
    <property type="term" value="C:nucleus"/>
    <property type="evidence" value="ECO:0007669"/>
    <property type="project" value="UniProtKB-SubCell"/>
</dbReference>
<dbReference type="AlphaFoldDB" id="A0A1G4JSX8"/>
<dbReference type="PROSITE" id="PS50888">
    <property type="entry name" value="BHLH"/>
    <property type="match status" value="1"/>
</dbReference>
<dbReference type="Pfam" id="PF00010">
    <property type="entry name" value="HLH"/>
    <property type="match status" value="1"/>
</dbReference>
<evidence type="ECO:0000256" key="4">
    <source>
        <dbReference type="ARBA" id="ARBA00023242"/>
    </source>
</evidence>
<dbReference type="SUPFAM" id="SSF47459">
    <property type="entry name" value="HLH, helix-loop-helix DNA-binding domain"/>
    <property type="match status" value="1"/>
</dbReference>
<dbReference type="InterPro" id="IPR036638">
    <property type="entry name" value="HLH_DNA-bd_sf"/>
</dbReference>
<dbReference type="Gene3D" id="4.10.280.10">
    <property type="entry name" value="Helix-loop-helix DNA-binding domain"/>
    <property type="match status" value="1"/>
</dbReference>
<dbReference type="OrthoDB" id="690068at2759"/>
<evidence type="ECO:0000256" key="1">
    <source>
        <dbReference type="ARBA" id="ARBA00004123"/>
    </source>
</evidence>
<sequence>MTSLPRQESVASSLPSNSGVTTEIDRRRRDNLNDKMQTLLKLIPEELFQEYYRRKEVVDLENGHSTPGSAGVPAGGSASGSKLKGTGTKDGKPNKGQILTQAVEYMTKLQAQVDARNREEVELILRVKELSKKTGVAVNDINLENTSAEIALARIGVGPLAGMGEEMLDNAENAKDGC</sequence>
<evidence type="ECO:0000256" key="3">
    <source>
        <dbReference type="ARBA" id="ARBA00023163"/>
    </source>
</evidence>
<keyword evidence="8" id="KW-1185">Reference proteome</keyword>
<reference evidence="8" key="1">
    <citation type="submission" date="2016-03" db="EMBL/GenBank/DDBJ databases">
        <authorList>
            <person name="Devillers Hugo."/>
        </authorList>
    </citation>
    <scope>NUCLEOTIDE SEQUENCE [LARGE SCALE GENOMIC DNA]</scope>
</reference>
<accession>A0A1G4JSX8</accession>
<keyword evidence="4" id="KW-0539">Nucleus</keyword>
<comment type="subcellular location">
    <subcellularLocation>
        <location evidence="1">Nucleus</location>
    </subcellularLocation>
</comment>
<organism evidence="7 8">
    <name type="scientific">Lachancea meyersii CBS 8951</name>
    <dbReference type="NCBI Taxonomy" id="1266667"/>
    <lineage>
        <taxon>Eukaryota</taxon>
        <taxon>Fungi</taxon>
        <taxon>Dikarya</taxon>
        <taxon>Ascomycota</taxon>
        <taxon>Saccharomycotina</taxon>
        <taxon>Saccharomycetes</taxon>
        <taxon>Saccharomycetales</taxon>
        <taxon>Saccharomycetaceae</taxon>
        <taxon>Lachancea</taxon>
    </lineage>
</organism>
<evidence type="ECO:0000259" key="6">
    <source>
        <dbReference type="PROSITE" id="PS50888"/>
    </source>
</evidence>
<protein>
    <submittedName>
        <fullName evidence="7">LAME_0F05732g1_1</fullName>
    </submittedName>
</protein>
<evidence type="ECO:0000256" key="2">
    <source>
        <dbReference type="ARBA" id="ARBA00023015"/>
    </source>
</evidence>
<dbReference type="InterPro" id="IPR051732">
    <property type="entry name" value="USF"/>
</dbReference>
<dbReference type="PANTHER" id="PTHR46117">
    <property type="entry name" value="FI24210P1"/>
    <property type="match status" value="1"/>
</dbReference>
<dbReference type="GO" id="GO:0000978">
    <property type="term" value="F:RNA polymerase II cis-regulatory region sequence-specific DNA binding"/>
    <property type="evidence" value="ECO:0007669"/>
    <property type="project" value="TreeGrafter"/>
</dbReference>
<dbReference type="SMART" id="SM00353">
    <property type="entry name" value="HLH"/>
    <property type="match status" value="1"/>
</dbReference>
<evidence type="ECO:0000256" key="5">
    <source>
        <dbReference type="SAM" id="MobiDB-lite"/>
    </source>
</evidence>
<feature type="region of interest" description="Disordered" evidence="5">
    <location>
        <begin position="61"/>
        <end position="95"/>
    </location>
</feature>
<dbReference type="PANTHER" id="PTHR46117:SF3">
    <property type="entry name" value="FI24210P1"/>
    <property type="match status" value="1"/>
</dbReference>
<feature type="compositionally biased region" description="Basic and acidic residues" evidence="5">
    <location>
        <begin position="23"/>
        <end position="32"/>
    </location>
</feature>
<feature type="domain" description="BHLH" evidence="6">
    <location>
        <begin position="16"/>
        <end position="109"/>
    </location>
</feature>
<keyword evidence="3" id="KW-0804">Transcription</keyword>
<keyword evidence="2" id="KW-0805">Transcription regulation</keyword>
<dbReference type="GO" id="GO:0046983">
    <property type="term" value="F:protein dimerization activity"/>
    <property type="evidence" value="ECO:0007669"/>
    <property type="project" value="InterPro"/>
</dbReference>
<proteinExistence type="predicted"/>
<dbReference type="InterPro" id="IPR011598">
    <property type="entry name" value="bHLH_dom"/>
</dbReference>
<feature type="region of interest" description="Disordered" evidence="5">
    <location>
        <begin position="1"/>
        <end position="32"/>
    </location>
</feature>
<dbReference type="Proteomes" id="UP000191144">
    <property type="component" value="Chromosome F"/>
</dbReference>